<feature type="compositionally biased region" description="Polar residues" evidence="8">
    <location>
        <begin position="194"/>
        <end position="209"/>
    </location>
</feature>
<dbReference type="GO" id="GO:0003700">
    <property type="term" value="F:DNA-binding transcription factor activity"/>
    <property type="evidence" value="ECO:0007669"/>
    <property type="project" value="InterPro"/>
</dbReference>
<dbReference type="SMART" id="SM00338">
    <property type="entry name" value="BRLZ"/>
    <property type="match status" value="1"/>
</dbReference>
<keyword evidence="4" id="KW-0238">DNA-binding</keyword>
<keyword evidence="3" id="KW-0805">Transcription regulation</keyword>
<dbReference type="PANTHER" id="PTHR45967">
    <property type="entry name" value="G-BOX-BINDING FACTOR 3-RELATED"/>
    <property type="match status" value="1"/>
</dbReference>
<dbReference type="GO" id="GO:0000976">
    <property type="term" value="F:transcription cis-regulatory region binding"/>
    <property type="evidence" value="ECO:0007669"/>
    <property type="project" value="UniProtKB-ARBA"/>
</dbReference>
<sequence>MGNNEEGKSFKSEKPSSPARLDQTNQTSQPNIHHVYPDWAAMQAYYGQRVTIPPYYNSTVASGHAPHPYMWGPPQPMMSPYGAPYAAMYPHGGVYAHPAVPLGSHSHGQGVPLSPAEQPLTPMSIATPTKSGNTDRGLMKKLKEFDGLAMSIGNGTAERTEGGAEHRLSQRFVELFLVPPICSPVIFFRLCTETEGSSDGSDGNTAKANQTRRKRSREGTPTTGTGGKTKTEATPVFAKEVNAATDKVLGATVTPAIVAGNLVGNVVSADITTTLGANVNTKTTTTSVPQSCTVLPSEGWLHNDRELKRERRKQSNRESARRSRLRKQVWANALQPSIQAETEELARTVESLIAENEAVKSELDRLTDNSEKVRLENAMLMEKLKNAQLQGEDIIMNSIDDKRTLPVSTENLLSRVNNSGSLGKSIEEKTDMYDKNSNSGAKLHQLLDASPRADAVAAG</sequence>
<organism evidence="10">
    <name type="scientific">Fagus sylvatica</name>
    <name type="common">Beechnut</name>
    <dbReference type="NCBI Taxonomy" id="28930"/>
    <lineage>
        <taxon>Eukaryota</taxon>
        <taxon>Viridiplantae</taxon>
        <taxon>Streptophyta</taxon>
        <taxon>Embryophyta</taxon>
        <taxon>Tracheophyta</taxon>
        <taxon>Spermatophyta</taxon>
        <taxon>Magnoliopsida</taxon>
        <taxon>eudicotyledons</taxon>
        <taxon>Gunneridae</taxon>
        <taxon>Pentapetalae</taxon>
        <taxon>rosids</taxon>
        <taxon>fabids</taxon>
        <taxon>Fagales</taxon>
        <taxon>Fagaceae</taxon>
        <taxon>Fagus</taxon>
    </lineage>
</organism>
<feature type="region of interest" description="Disordered" evidence="8">
    <location>
        <begin position="194"/>
        <end position="234"/>
    </location>
</feature>
<dbReference type="PANTHER" id="PTHR45967:SF1">
    <property type="entry name" value="G-BOX-BINDING FACTOR 3"/>
    <property type="match status" value="1"/>
</dbReference>
<keyword evidence="7" id="KW-0175">Coiled coil</keyword>
<reference evidence="10" key="1">
    <citation type="submission" date="2018-02" db="EMBL/GenBank/DDBJ databases">
        <authorList>
            <person name="Cohen D.B."/>
            <person name="Kent A.D."/>
        </authorList>
    </citation>
    <scope>NUCLEOTIDE SEQUENCE</scope>
</reference>
<evidence type="ECO:0000256" key="8">
    <source>
        <dbReference type="SAM" id="MobiDB-lite"/>
    </source>
</evidence>
<dbReference type="SUPFAM" id="SSF57959">
    <property type="entry name" value="Leucine zipper domain"/>
    <property type="match status" value="1"/>
</dbReference>
<dbReference type="PROSITE" id="PS00036">
    <property type="entry name" value="BZIP_BASIC"/>
    <property type="match status" value="1"/>
</dbReference>
<dbReference type="Pfam" id="PF16596">
    <property type="entry name" value="MFMR_assoc"/>
    <property type="match status" value="1"/>
</dbReference>
<keyword evidence="6" id="KW-0539">Nucleus</keyword>
<dbReference type="Gene3D" id="1.20.5.170">
    <property type="match status" value="1"/>
</dbReference>
<evidence type="ECO:0000256" key="4">
    <source>
        <dbReference type="ARBA" id="ARBA00023125"/>
    </source>
</evidence>
<feature type="coiled-coil region" evidence="7">
    <location>
        <begin position="342"/>
        <end position="390"/>
    </location>
</feature>
<keyword evidence="5" id="KW-0804">Transcription</keyword>
<feature type="region of interest" description="Disordered" evidence="8">
    <location>
        <begin position="307"/>
        <end position="326"/>
    </location>
</feature>
<protein>
    <recommendedName>
        <fullName evidence="9">BZIP domain-containing protein</fullName>
    </recommendedName>
</protein>
<gene>
    <name evidence="10" type="ORF">FSB_LOCUS9797</name>
</gene>
<dbReference type="InterPro" id="IPR045314">
    <property type="entry name" value="bZIP_plant_GBF1"/>
</dbReference>
<dbReference type="Pfam" id="PF07777">
    <property type="entry name" value="MFMR"/>
    <property type="match status" value="1"/>
</dbReference>
<dbReference type="GO" id="GO:0005634">
    <property type="term" value="C:nucleus"/>
    <property type="evidence" value="ECO:0007669"/>
    <property type="project" value="UniProtKB-SubCell"/>
</dbReference>
<comment type="subcellular location">
    <subcellularLocation>
        <location evidence="1">Nucleus</location>
    </subcellularLocation>
</comment>
<evidence type="ECO:0000256" key="7">
    <source>
        <dbReference type="SAM" id="Coils"/>
    </source>
</evidence>
<feature type="compositionally biased region" description="Polar residues" evidence="8">
    <location>
        <begin position="22"/>
        <end position="31"/>
    </location>
</feature>
<evidence type="ECO:0000256" key="3">
    <source>
        <dbReference type="ARBA" id="ARBA00023015"/>
    </source>
</evidence>
<dbReference type="InterPro" id="IPR012900">
    <property type="entry name" value="MFMR"/>
</dbReference>
<evidence type="ECO:0000313" key="10">
    <source>
        <dbReference type="EMBL" id="SPC81915.1"/>
    </source>
</evidence>
<dbReference type="InterPro" id="IPR004827">
    <property type="entry name" value="bZIP"/>
</dbReference>
<feature type="region of interest" description="Disordered" evidence="8">
    <location>
        <begin position="432"/>
        <end position="459"/>
    </location>
</feature>
<feature type="compositionally biased region" description="Basic and acidic residues" evidence="8">
    <location>
        <begin position="307"/>
        <end position="321"/>
    </location>
</feature>
<feature type="domain" description="BZIP" evidence="9">
    <location>
        <begin position="311"/>
        <end position="326"/>
    </location>
</feature>
<comment type="similarity">
    <text evidence="2">Belongs to the bZIP family.</text>
</comment>
<accession>A0A2N9F493</accession>
<dbReference type="AlphaFoldDB" id="A0A2N9F493"/>
<name>A0A2N9F493_FAGSY</name>
<feature type="compositionally biased region" description="Basic and acidic residues" evidence="8">
    <location>
        <begin position="1"/>
        <end position="14"/>
    </location>
</feature>
<feature type="region of interest" description="Disordered" evidence="8">
    <location>
        <begin position="1"/>
        <end position="32"/>
    </location>
</feature>
<evidence type="ECO:0000256" key="2">
    <source>
        <dbReference type="ARBA" id="ARBA00007163"/>
    </source>
</evidence>
<dbReference type="Pfam" id="PF00170">
    <property type="entry name" value="bZIP_1"/>
    <property type="match status" value="1"/>
</dbReference>
<evidence type="ECO:0000256" key="5">
    <source>
        <dbReference type="ARBA" id="ARBA00023163"/>
    </source>
</evidence>
<dbReference type="InterPro" id="IPR044827">
    <property type="entry name" value="GBF-like"/>
</dbReference>
<proteinExistence type="inferred from homology"/>
<evidence type="ECO:0000256" key="6">
    <source>
        <dbReference type="ARBA" id="ARBA00023242"/>
    </source>
</evidence>
<dbReference type="InterPro" id="IPR046347">
    <property type="entry name" value="bZIP_sf"/>
</dbReference>
<evidence type="ECO:0000259" key="9">
    <source>
        <dbReference type="PROSITE" id="PS00036"/>
    </source>
</evidence>
<evidence type="ECO:0000256" key="1">
    <source>
        <dbReference type="ARBA" id="ARBA00004123"/>
    </source>
</evidence>
<dbReference type="EMBL" id="OIVN01000546">
    <property type="protein sequence ID" value="SPC81915.1"/>
    <property type="molecule type" value="Genomic_DNA"/>
</dbReference>
<dbReference type="CDD" id="cd14702">
    <property type="entry name" value="bZIP_plant_GBF1"/>
    <property type="match status" value="1"/>
</dbReference>